<dbReference type="KEGG" id="nkf:Nkreftii_001324"/>
<dbReference type="SUPFAM" id="SSF53335">
    <property type="entry name" value="S-adenosyl-L-methionine-dependent methyltransferases"/>
    <property type="match status" value="1"/>
</dbReference>
<dbReference type="CDD" id="cd02440">
    <property type="entry name" value="AdoMet_MTases"/>
    <property type="match status" value="1"/>
</dbReference>
<dbReference type="Pfam" id="PF13649">
    <property type="entry name" value="Methyltransf_25"/>
    <property type="match status" value="1"/>
</dbReference>
<gene>
    <name evidence="2" type="ORF">Nkreftii_001324</name>
</gene>
<dbReference type="Proteomes" id="UP000593737">
    <property type="component" value="Chromosome"/>
</dbReference>
<protein>
    <recommendedName>
        <fullName evidence="1">Methyltransferase domain-containing protein</fullName>
    </recommendedName>
</protein>
<name>A0A7S8FCZ1_9BACT</name>
<accession>A0A7S8FCZ1</accession>
<organism evidence="2 3">
    <name type="scientific">Candidatus Nitrospira kreftii</name>
    <dbReference type="NCBI Taxonomy" id="2652173"/>
    <lineage>
        <taxon>Bacteria</taxon>
        <taxon>Pseudomonadati</taxon>
        <taxon>Nitrospirota</taxon>
        <taxon>Nitrospiria</taxon>
        <taxon>Nitrospirales</taxon>
        <taxon>Nitrospiraceae</taxon>
        <taxon>Nitrospira</taxon>
    </lineage>
</organism>
<feature type="domain" description="Methyltransferase" evidence="1">
    <location>
        <begin position="88"/>
        <end position="184"/>
    </location>
</feature>
<dbReference type="AlphaFoldDB" id="A0A7S8FCZ1"/>
<evidence type="ECO:0000259" key="1">
    <source>
        <dbReference type="Pfam" id="PF13649"/>
    </source>
</evidence>
<proteinExistence type="predicted"/>
<dbReference type="EMBL" id="CP047423">
    <property type="protein sequence ID" value="QPD03550.1"/>
    <property type="molecule type" value="Genomic_DNA"/>
</dbReference>
<dbReference type="InterPro" id="IPR041698">
    <property type="entry name" value="Methyltransf_25"/>
</dbReference>
<sequence>MRILILCIRIFDGISTRIITFLFRIQQLLTGVLPAVASPDELTRYLQAHYGQTYHNAPVQYPGDSPIWALEPWEEDVLAHHMSRIGTVLVLGTGVGRESIAIAQQGYRVVGLELHFDALQWASQRATARNAFVWFVQASFLAMPVRAASVDYILLPSVMYSAIPGKRQRQTWLRSLRTSLKPQGRAILNFMVGREPDTTTQRLTLALARHIIKLPGANKNYQPGDTCHQTHFLHIFTTEEELRSEVTETGATIHALNWANGYVVLG</sequence>
<evidence type="ECO:0000313" key="2">
    <source>
        <dbReference type="EMBL" id="QPD03550.1"/>
    </source>
</evidence>
<evidence type="ECO:0000313" key="3">
    <source>
        <dbReference type="Proteomes" id="UP000593737"/>
    </source>
</evidence>
<dbReference type="Gene3D" id="3.40.50.150">
    <property type="entry name" value="Vaccinia Virus protein VP39"/>
    <property type="match status" value="1"/>
</dbReference>
<reference evidence="2 3" key="1">
    <citation type="journal article" date="2020" name="ISME J.">
        <title>Enrichment and physiological characterization of a novel comammox Nitrospira indicates ammonium inhibition of complete nitrification.</title>
        <authorList>
            <person name="Sakoula D."/>
            <person name="Koch H."/>
            <person name="Frank J."/>
            <person name="Jetten M.S.M."/>
            <person name="van Kessel M.A.H.J."/>
            <person name="Lucker S."/>
        </authorList>
    </citation>
    <scope>NUCLEOTIDE SEQUENCE [LARGE SCALE GENOMIC DNA]</scope>
    <source>
        <strain evidence="2">Comreactor17</strain>
    </source>
</reference>
<dbReference type="InterPro" id="IPR029063">
    <property type="entry name" value="SAM-dependent_MTases_sf"/>
</dbReference>